<dbReference type="Gene3D" id="3.40.50.2020">
    <property type="match status" value="1"/>
</dbReference>
<evidence type="ECO:0000256" key="8">
    <source>
        <dbReference type="SAM" id="MobiDB-lite"/>
    </source>
</evidence>
<evidence type="ECO:0000256" key="7">
    <source>
        <dbReference type="ARBA" id="ARBA00022962"/>
    </source>
</evidence>
<keyword evidence="6" id="KW-0658">Purine biosynthesis</keyword>
<keyword evidence="4" id="KW-0328">Glycosyltransferase</keyword>
<evidence type="ECO:0000256" key="1">
    <source>
        <dbReference type="ARBA" id="ARBA00005209"/>
    </source>
</evidence>
<dbReference type="EC" id="2.4.2.14" evidence="3"/>
<keyword evidence="11" id="KW-1185">Reference proteome</keyword>
<dbReference type="CDD" id="cd06223">
    <property type="entry name" value="PRTases_typeI"/>
    <property type="match status" value="1"/>
</dbReference>
<dbReference type="Pfam" id="PF13522">
    <property type="entry name" value="GATase_6"/>
    <property type="match status" value="1"/>
</dbReference>
<dbReference type="SUPFAM" id="SSF56235">
    <property type="entry name" value="N-terminal nucleophile aminohydrolases (Ntn hydrolases)"/>
    <property type="match status" value="1"/>
</dbReference>
<reference evidence="10 11" key="1">
    <citation type="submission" date="2024-09" db="EMBL/GenBank/DDBJ databases">
        <title>Rethinking Asexuality: The Enigmatic Case of Functional Sexual Genes in Lepraria (Stereocaulaceae).</title>
        <authorList>
            <person name="Doellman M."/>
            <person name="Sun Y."/>
            <person name="Barcenas-Pena A."/>
            <person name="Lumbsch H.T."/>
            <person name="Grewe F."/>
        </authorList>
    </citation>
    <scope>NUCLEOTIDE SEQUENCE [LARGE SCALE GENOMIC DNA]</scope>
    <source>
        <strain evidence="10 11">Grewe 0041</strain>
    </source>
</reference>
<organism evidence="10 11">
    <name type="scientific">Lepraria finkii</name>
    <dbReference type="NCBI Taxonomy" id="1340010"/>
    <lineage>
        <taxon>Eukaryota</taxon>
        <taxon>Fungi</taxon>
        <taxon>Dikarya</taxon>
        <taxon>Ascomycota</taxon>
        <taxon>Pezizomycotina</taxon>
        <taxon>Lecanoromycetes</taxon>
        <taxon>OSLEUM clade</taxon>
        <taxon>Lecanoromycetidae</taxon>
        <taxon>Lecanorales</taxon>
        <taxon>Lecanorineae</taxon>
        <taxon>Stereocaulaceae</taxon>
        <taxon>Lepraria</taxon>
    </lineage>
</organism>
<evidence type="ECO:0000256" key="5">
    <source>
        <dbReference type="ARBA" id="ARBA00022679"/>
    </source>
</evidence>
<feature type="domain" description="Glutamine amidotransferase type-2" evidence="9">
    <location>
        <begin position="2"/>
        <end position="244"/>
    </location>
</feature>
<evidence type="ECO:0000256" key="2">
    <source>
        <dbReference type="ARBA" id="ARBA00010138"/>
    </source>
</evidence>
<feature type="compositionally biased region" description="Polar residues" evidence="8">
    <location>
        <begin position="585"/>
        <end position="595"/>
    </location>
</feature>
<evidence type="ECO:0000313" key="10">
    <source>
        <dbReference type="EMBL" id="KAL2055010.1"/>
    </source>
</evidence>
<dbReference type="NCBIfam" id="TIGR01134">
    <property type="entry name" value="purF"/>
    <property type="match status" value="1"/>
</dbReference>
<comment type="similarity">
    <text evidence="2">In the C-terminal section; belongs to the purine/pyrimidine phosphoribosyltransferase family.</text>
</comment>
<evidence type="ECO:0000259" key="9">
    <source>
        <dbReference type="PROSITE" id="PS51278"/>
    </source>
</evidence>
<evidence type="ECO:0000256" key="3">
    <source>
        <dbReference type="ARBA" id="ARBA00011941"/>
    </source>
</evidence>
<dbReference type="InterPro" id="IPR029055">
    <property type="entry name" value="Ntn_hydrolases_N"/>
</dbReference>
<dbReference type="PANTHER" id="PTHR11907">
    <property type="entry name" value="AMIDOPHOSPHORIBOSYLTRANSFERASE"/>
    <property type="match status" value="1"/>
</dbReference>
<keyword evidence="5" id="KW-0808">Transferase</keyword>
<dbReference type="HAMAP" id="MF_01931">
    <property type="entry name" value="PurF"/>
    <property type="match status" value="1"/>
</dbReference>
<dbReference type="SUPFAM" id="SSF53271">
    <property type="entry name" value="PRTase-like"/>
    <property type="match status" value="1"/>
</dbReference>
<dbReference type="PROSITE" id="PS51278">
    <property type="entry name" value="GATASE_TYPE_2"/>
    <property type="match status" value="1"/>
</dbReference>
<dbReference type="InterPro" id="IPR005854">
    <property type="entry name" value="PurF"/>
</dbReference>
<evidence type="ECO:0000313" key="11">
    <source>
        <dbReference type="Proteomes" id="UP001590951"/>
    </source>
</evidence>
<evidence type="ECO:0000256" key="4">
    <source>
        <dbReference type="ARBA" id="ARBA00022676"/>
    </source>
</evidence>
<dbReference type="InterPro" id="IPR017932">
    <property type="entry name" value="GATase_2_dom"/>
</dbReference>
<dbReference type="InterPro" id="IPR029057">
    <property type="entry name" value="PRTase-like"/>
</dbReference>
<dbReference type="Proteomes" id="UP001590951">
    <property type="component" value="Unassembled WGS sequence"/>
</dbReference>
<evidence type="ECO:0000256" key="6">
    <source>
        <dbReference type="ARBA" id="ARBA00022755"/>
    </source>
</evidence>
<dbReference type="EMBL" id="JBHFEH010000013">
    <property type="protein sequence ID" value="KAL2055010.1"/>
    <property type="molecule type" value="Genomic_DNA"/>
</dbReference>
<accession>A0ABR4BB16</accession>
<proteinExistence type="inferred from homology"/>
<dbReference type="Gene3D" id="3.60.20.10">
    <property type="entry name" value="Glutamine Phosphoribosylpyrophosphate, subunit 1, domain 1"/>
    <property type="match status" value="1"/>
</dbReference>
<gene>
    <name evidence="10" type="ORF">ABVK25_004832</name>
</gene>
<feature type="region of interest" description="Disordered" evidence="8">
    <location>
        <begin position="541"/>
        <end position="595"/>
    </location>
</feature>
<dbReference type="InterPro" id="IPR000836">
    <property type="entry name" value="PRTase_dom"/>
</dbReference>
<comment type="caution">
    <text evidence="10">The sequence shown here is derived from an EMBL/GenBank/DDBJ whole genome shotgun (WGS) entry which is preliminary data.</text>
</comment>
<comment type="pathway">
    <text evidence="1">Purine metabolism; IMP biosynthesis via de novo pathway; N(1)-(5-phospho-D-ribosyl)glycinamide from 5-phospho-alpha-D-ribose 1-diphosphate: step 1/2.</text>
</comment>
<name>A0ABR4BB16_9LECA</name>
<sequence length="595" mass="65070">MCGVIAVVHASPAGCQVAADIHEALYLLQHRGQDACGLATCAAGGKIYQNKGNGLAAKVFRDGVRISDLPGYMGIGHLRYPTAGTSANAEAQPFFANYPYGICFAHNGNLINAPELKKFLDDEGHRHINTESDSELMMNIFACELGVTGKARVNSDDVFAALGRMYSRLQGGWACTAMLAGFGIIGFRDSYGIRPLVMGSRPSANGEGMDYMMASESVALRQLGYKRNDIYDILPGQAVIIPKGLPPVFAQVQARKAYKPDIFEYCYFARPDAIIDNISVHQSRENMGHKLGDRVINVLTPAQLKEIDVVMPIPETSNTSAPCVAARLKKPYCQGFVKNRYVFRTFIMPRQNAREKGVRRKLNAMEEQFTGKNVLLVDDSIVRGTTSREIVNMAKEAGALKVYFASAAPRIRHPHIYGIDLASPSELIAHKRDDDAIARHIGAEKVIFQELEDLKEACTQAVIKGSIPRENQEFEVGVFNGEYVTPVPDGYFEHLEQIRGETKKMKVMESAREAVANGYAGQEEIEMATNGVEVNADGKVVPAHSADSGPIVNGNGVPPQKTGKRKLSGDGEGASPRNRMDIGLHNQQDFEYTEP</sequence>
<protein>
    <recommendedName>
        <fullName evidence="3">amidophosphoribosyltransferase</fullName>
        <ecNumber evidence="3">2.4.2.14</ecNumber>
    </recommendedName>
</protein>
<keyword evidence="7" id="KW-0315">Glutamine amidotransferase</keyword>